<feature type="transmembrane region" description="Helical" evidence="1">
    <location>
        <begin position="266"/>
        <end position="291"/>
    </location>
</feature>
<feature type="transmembrane region" description="Helical" evidence="1">
    <location>
        <begin position="16"/>
        <end position="35"/>
    </location>
</feature>
<dbReference type="Pfam" id="PF09948">
    <property type="entry name" value="PpoB2"/>
    <property type="match status" value="1"/>
</dbReference>
<evidence type="ECO:0000313" key="2">
    <source>
        <dbReference type="EMBL" id="MCK7615726.1"/>
    </source>
</evidence>
<keyword evidence="1" id="KW-1133">Transmembrane helix</keyword>
<evidence type="ECO:0000313" key="3">
    <source>
        <dbReference type="Proteomes" id="UP001431221"/>
    </source>
</evidence>
<keyword evidence="3" id="KW-1185">Reference proteome</keyword>
<name>A0ABT0H225_9HYPH</name>
<dbReference type="Proteomes" id="UP001431221">
    <property type="component" value="Unassembled WGS sequence"/>
</dbReference>
<protein>
    <submittedName>
        <fullName evidence="2">DUF2182 domain-containing protein</fullName>
    </submittedName>
</protein>
<dbReference type="InterPro" id="IPR018688">
    <property type="entry name" value="PpoB2-like"/>
</dbReference>
<keyword evidence="1" id="KW-0472">Membrane</keyword>
<feature type="transmembrane region" description="Helical" evidence="1">
    <location>
        <begin position="175"/>
        <end position="193"/>
    </location>
</feature>
<accession>A0ABT0H225</accession>
<proteinExistence type="predicted"/>
<dbReference type="EMBL" id="JALNMJ010000030">
    <property type="protein sequence ID" value="MCK7615726.1"/>
    <property type="molecule type" value="Genomic_DNA"/>
</dbReference>
<keyword evidence="1" id="KW-0812">Transmembrane</keyword>
<reference evidence="2" key="1">
    <citation type="submission" date="2022-04" db="EMBL/GenBank/DDBJ databases">
        <title>Roseibium sp. CAU 1639 isolated from mud.</title>
        <authorList>
            <person name="Kim W."/>
        </authorList>
    </citation>
    <scope>NUCLEOTIDE SEQUENCE</scope>
    <source>
        <strain evidence="2">CAU 1639</strain>
    </source>
</reference>
<evidence type="ECO:0000256" key="1">
    <source>
        <dbReference type="SAM" id="Phobius"/>
    </source>
</evidence>
<sequence length="292" mass="32060">MSNPTITENTLYRDRLVIFAVLIVICAASWAYLLVQSSFLDMTGIQTMQGMHMGDMAVSGNHMVAQETTMPNMDRSMKSITFGQLVAVGFLAVMWIIMMIGMMVPSTTGMVLAFSGINKKRRDAGLPFVSTLIFVSGYLALWAAFGIACSLLQFLLQQTGLMQPMSALNDNKLVAFIYLAAGLFQFSAFKQMCLNHCRSPMAYIMNHWKEGQVGAFTMGWAHGLYCVGCCWLLMALMFAVGTMNIHVMAALTLYFLIEKAAPRADLLARAVGAGLIIYAIWLLIGGFLGVFS</sequence>
<feature type="transmembrane region" description="Helical" evidence="1">
    <location>
        <begin position="80"/>
        <end position="104"/>
    </location>
</feature>
<comment type="caution">
    <text evidence="2">The sequence shown here is derived from an EMBL/GenBank/DDBJ whole genome shotgun (WGS) entry which is preliminary data.</text>
</comment>
<dbReference type="RefSeq" id="WP_248159514.1">
    <property type="nucleotide sequence ID" value="NZ_JALNMJ010000030.1"/>
</dbReference>
<feature type="transmembrane region" description="Helical" evidence="1">
    <location>
        <begin position="213"/>
        <end position="234"/>
    </location>
</feature>
<feature type="transmembrane region" description="Helical" evidence="1">
    <location>
        <begin position="240"/>
        <end position="257"/>
    </location>
</feature>
<feature type="transmembrane region" description="Helical" evidence="1">
    <location>
        <begin position="125"/>
        <end position="155"/>
    </location>
</feature>
<gene>
    <name evidence="2" type="ORF">M0H32_26495</name>
</gene>
<organism evidence="2 3">
    <name type="scientific">Roseibium sediminicola</name>
    <dbReference type="NCBI Taxonomy" id="2933272"/>
    <lineage>
        <taxon>Bacteria</taxon>
        <taxon>Pseudomonadati</taxon>
        <taxon>Pseudomonadota</taxon>
        <taxon>Alphaproteobacteria</taxon>
        <taxon>Hyphomicrobiales</taxon>
        <taxon>Stappiaceae</taxon>
        <taxon>Roseibium</taxon>
    </lineage>
</organism>